<evidence type="ECO:0000313" key="2">
    <source>
        <dbReference type="EMBL" id="KXO98262.1"/>
    </source>
</evidence>
<evidence type="ECO:0000313" key="4">
    <source>
        <dbReference type="Proteomes" id="UP000070258"/>
    </source>
</evidence>
<keyword evidence="5" id="KW-1185">Reference proteome</keyword>
<organism evidence="3 4">
    <name type="scientific">Tsukamurella pseudospumae</name>
    <dbReference type="NCBI Taxonomy" id="239498"/>
    <lineage>
        <taxon>Bacteria</taxon>
        <taxon>Bacillati</taxon>
        <taxon>Actinomycetota</taxon>
        <taxon>Actinomycetes</taxon>
        <taxon>Mycobacteriales</taxon>
        <taxon>Tsukamurellaceae</taxon>
        <taxon>Tsukamurella</taxon>
    </lineage>
</organism>
<feature type="transmembrane region" description="Helical" evidence="1">
    <location>
        <begin position="40"/>
        <end position="61"/>
    </location>
</feature>
<dbReference type="RefSeq" id="WP_068573559.1">
    <property type="nucleotide sequence ID" value="NZ_LSRE01000013.1"/>
</dbReference>
<dbReference type="EMBL" id="LSRE01000013">
    <property type="protein sequence ID" value="KXO98262.1"/>
    <property type="molecule type" value="Genomic_DNA"/>
</dbReference>
<keyword evidence="1" id="KW-1133">Transmembrane helix</keyword>
<dbReference type="AlphaFoldDB" id="A0A137ZXY3"/>
<dbReference type="OrthoDB" id="4751019at2"/>
<evidence type="ECO:0000313" key="5">
    <source>
        <dbReference type="Proteomes" id="UP000070409"/>
    </source>
</evidence>
<evidence type="ECO:0000313" key="3">
    <source>
        <dbReference type="EMBL" id="KXP03053.1"/>
    </source>
</evidence>
<reference evidence="2 5" key="1">
    <citation type="submission" date="2016-02" db="EMBL/GenBank/DDBJ databases">
        <authorList>
            <person name="Teng J.L."/>
            <person name="Tang Y."/>
            <person name="Huang Y."/>
            <person name="Guo F."/>
            <person name="Wei W."/>
            <person name="Chen J.H."/>
            <person name="Wong S.Y."/>
            <person name="Lau S.K."/>
            <person name="Woo P.C."/>
        </authorList>
    </citation>
    <scope>NUCLEOTIDE SEQUENCE [LARGE SCALE GENOMIC DNA]</scope>
    <source>
        <strain evidence="2 5">JCM 13375</strain>
    </source>
</reference>
<gene>
    <name evidence="3" type="ORF">AXK60_14340</name>
    <name evidence="2" type="ORF">AXK61_19750</name>
</gene>
<evidence type="ECO:0000256" key="1">
    <source>
        <dbReference type="SAM" id="Phobius"/>
    </source>
</evidence>
<reference evidence="3" key="3">
    <citation type="submission" date="2016-02" db="EMBL/GenBank/DDBJ databases">
        <authorList>
            <person name="Teng J.L."/>
            <person name="Yang Y."/>
            <person name="Huang Y."/>
            <person name="Guo F."/>
            <person name="Wei W."/>
            <person name="Chen J.H."/>
            <person name="Wong S.Y."/>
            <person name="Lau S.K."/>
            <person name="Woo P.C."/>
        </authorList>
    </citation>
    <scope>NUCLEOTIDE SEQUENCE</scope>
    <source>
        <strain evidence="3">JCM 15929</strain>
    </source>
</reference>
<feature type="transmembrane region" description="Helical" evidence="1">
    <location>
        <begin position="67"/>
        <end position="88"/>
    </location>
</feature>
<protein>
    <submittedName>
        <fullName evidence="3">Uncharacterized protein</fullName>
    </submittedName>
</protein>
<sequence length="167" mass="17872">MSETPDTIPATTVEWIARPGDPRRATLASLRQRRAWMKPLAIGLAIGVVVTAVCVATDSGWPLGLAIGAAFFVGVVVEMELVAFIAIYRHNRKGLAPGARWAAGSDAARIRFDSPIGTTVLDRANVLSIERATFLAVLTVRPKQRLGIPVALLPAILPVADDRNLID</sequence>
<dbReference type="Proteomes" id="UP000070409">
    <property type="component" value="Unassembled WGS sequence"/>
</dbReference>
<keyword evidence="1" id="KW-0812">Transmembrane</keyword>
<reference evidence="4" key="2">
    <citation type="submission" date="2016-02" db="EMBL/GenBank/DDBJ databases">
        <authorList>
            <person name="Wen L."/>
            <person name="He K."/>
            <person name="Yang H."/>
        </authorList>
    </citation>
    <scope>NUCLEOTIDE SEQUENCE [LARGE SCALE GENOMIC DNA]</scope>
    <source>
        <strain evidence="4">JCM 15929</strain>
    </source>
</reference>
<proteinExistence type="predicted"/>
<dbReference type="Proteomes" id="UP000070258">
    <property type="component" value="Unassembled WGS sequence"/>
</dbReference>
<accession>A0A137ZXY3</accession>
<keyword evidence="1" id="KW-0472">Membrane</keyword>
<name>A0A137ZXY3_9ACTN</name>
<comment type="caution">
    <text evidence="3">The sequence shown here is derived from an EMBL/GenBank/DDBJ whole genome shotgun (WGS) entry which is preliminary data.</text>
</comment>
<dbReference type="STRING" id="239498.AXK60_14340"/>
<dbReference type="EMBL" id="LSRF01000058">
    <property type="protein sequence ID" value="KXP03053.1"/>
    <property type="molecule type" value="Genomic_DNA"/>
</dbReference>